<dbReference type="AlphaFoldDB" id="A0A427B5E9"/>
<dbReference type="Proteomes" id="UP000287651">
    <property type="component" value="Unassembled WGS sequence"/>
</dbReference>
<evidence type="ECO:0000313" key="1">
    <source>
        <dbReference type="EMBL" id="RRT83714.1"/>
    </source>
</evidence>
<evidence type="ECO:0000313" key="2">
    <source>
        <dbReference type="Proteomes" id="UP000287651"/>
    </source>
</evidence>
<proteinExistence type="predicted"/>
<dbReference type="EMBL" id="AMZH03000441">
    <property type="protein sequence ID" value="RRT83714.1"/>
    <property type="molecule type" value="Genomic_DNA"/>
</dbReference>
<accession>A0A427B5E9</accession>
<name>A0A427B5E9_ENSVE</name>
<reference evidence="1 2" key="1">
    <citation type="journal article" date="2014" name="Agronomy (Basel)">
        <title>A Draft Genome Sequence for Ensete ventricosum, the Drought-Tolerant Tree Against Hunger.</title>
        <authorList>
            <person name="Harrison J."/>
            <person name="Moore K.A."/>
            <person name="Paszkiewicz K."/>
            <person name="Jones T."/>
            <person name="Grant M."/>
            <person name="Ambacheew D."/>
            <person name="Muzemil S."/>
            <person name="Studholme D.J."/>
        </authorList>
    </citation>
    <scope>NUCLEOTIDE SEQUENCE [LARGE SCALE GENOMIC DNA]</scope>
</reference>
<sequence length="78" mass="8735">LADITTVEGYTDIIVLRHFKSGAARRHLLQPVFFFIKAGMIKDSIQQSALISWHVHCEQSSGFLEVASGSDVVYQTRI</sequence>
<organism evidence="1 2">
    <name type="scientific">Ensete ventricosum</name>
    <name type="common">Abyssinian banana</name>
    <name type="synonym">Musa ensete</name>
    <dbReference type="NCBI Taxonomy" id="4639"/>
    <lineage>
        <taxon>Eukaryota</taxon>
        <taxon>Viridiplantae</taxon>
        <taxon>Streptophyta</taxon>
        <taxon>Embryophyta</taxon>
        <taxon>Tracheophyta</taxon>
        <taxon>Spermatophyta</taxon>
        <taxon>Magnoliopsida</taxon>
        <taxon>Liliopsida</taxon>
        <taxon>Zingiberales</taxon>
        <taxon>Musaceae</taxon>
        <taxon>Ensete</taxon>
    </lineage>
</organism>
<comment type="caution">
    <text evidence="1">The sequence shown here is derived from an EMBL/GenBank/DDBJ whole genome shotgun (WGS) entry which is preliminary data.</text>
</comment>
<protein>
    <submittedName>
        <fullName evidence="1">Uncharacterized protein</fullName>
    </submittedName>
</protein>
<gene>
    <name evidence="1" type="ORF">B296_00001330</name>
</gene>
<feature type="non-terminal residue" evidence="1">
    <location>
        <position position="1"/>
    </location>
</feature>